<dbReference type="InterPro" id="IPR002397">
    <property type="entry name" value="Cyt_P450_B"/>
</dbReference>
<accession>A0ABW2TS13</accession>
<evidence type="ECO:0000313" key="2">
    <source>
        <dbReference type="EMBL" id="MFC7616612.1"/>
    </source>
</evidence>
<comment type="similarity">
    <text evidence="1">Belongs to the cytochrome P450 family.</text>
</comment>
<dbReference type="PANTHER" id="PTHR46696">
    <property type="entry name" value="P450, PUTATIVE (EUROFUNG)-RELATED"/>
    <property type="match status" value="1"/>
</dbReference>
<dbReference type="PANTHER" id="PTHR46696:SF1">
    <property type="entry name" value="CYTOCHROME P450 YJIB-RELATED"/>
    <property type="match status" value="1"/>
</dbReference>
<keyword evidence="3" id="KW-1185">Reference proteome</keyword>
<evidence type="ECO:0000313" key="3">
    <source>
        <dbReference type="Proteomes" id="UP001596512"/>
    </source>
</evidence>
<dbReference type="Gene3D" id="1.10.630.10">
    <property type="entry name" value="Cytochrome P450"/>
    <property type="match status" value="1"/>
</dbReference>
<dbReference type="InterPro" id="IPR036396">
    <property type="entry name" value="Cyt_P450_sf"/>
</dbReference>
<comment type="caution">
    <text evidence="2">The sequence shown here is derived from an EMBL/GenBank/DDBJ whole genome shotgun (WGS) entry which is preliminary data.</text>
</comment>
<evidence type="ECO:0000256" key="1">
    <source>
        <dbReference type="ARBA" id="ARBA00010617"/>
    </source>
</evidence>
<dbReference type="InterPro" id="IPR001128">
    <property type="entry name" value="Cyt_P450"/>
</dbReference>
<gene>
    <name evidence="2" type="ORF">ACFQV2_27285</name>
</gene>
<sequence length="388" mass="41562">MSVPEIDATDPELYADPFAAYGRAREAGPLARLVVPGMAPMWVVTRYDDARAVLADPRFRLSAASYLRPAVDPDLVPYLRTMGEVDGPEHARLRRLVAPAFTARRAAALRPRVQRVVDGLLAGRSGPIDLVAEFARPLPMEVICDLVGIVDADRPAWREHGAAIAGGAGQRFAAALPDIVAGAKAAIARRRAEPGPDDDLIAALLRARDEDGDRLTDVELVSVVWHLVLAGQTPTNLVANAVEALLDHPDQLALLRAEPGRMPAAVEELTRWCTPQLLTVPRFPTEDVDFHGRAIPAGEPVVVAIAAVNRDPRVFADGLDVTRPPAQHLAYAHGPHYCLGAALARVEVDVALTALTSGDLALAGDITRAADPGTWRMAALPVNWKPRA</sequence>
<proteinExistence type="inferred from homology"/>
<name>A0ABW2TS13_9PSEU</name>
<organism evidence="2 3">
    <name type="scientific">Actinokineospora soli</name>
    <dbReference type="NCBI Taxonomy" id="1048753"/>
    <lineage>
        <taxon>Bacteria</taxon>
        <taxon>Bacillati</taxon>
        <taxon>Actinomycetota</taxon>
        <taxon>Actinomycetes</taxon>
        <taxon>Pseudonocardiales</taxon>
        <taxon>Pseudonocardiaceae</taxon>
        <taxon>Actinokineospora</taxon>
    </lineage>
</organism>
<protein>
    <submittedName>
        <fullName evidence="2">Cytochrome P450</fullName>
    </submittedName>
</protein>
<dbReference type="Proteomes" id="UP001596512">
    <property type="component" value="Unassembled WGS sequence"/>
</dbReference>
<dbReference type="Pfam" id="PF00067">
    <property type="entry name" value="p450"/>
    <property type="match status" value="1"/>
</dbReference>
<dbReference type="SUPFAM" id="SSF48264">
    <property type="entry name" value="Cytochrome P450"/>
    <property type="match status" value="1"/>
</dbReference>
<reference evidence="3" key="1">
    <citation type="journal article" date="2019" name="Int. J. Syst. Evol. Microbiol.">
        <title>The Global Catalogue of Microorganisms (GCM) 10K type strain sequencing project: providing services to taxonomists for standard genome sequencing and annotation.</title>
        <authorList>
            <consortium name="The Broad Institute Genomics Platform"/>
            <consortium name="The Broad Institute Genome Sequencing Center for Infectious Disease"/>
            <person name="Wu L."/>
            <person name="Ma J."/>
        </authorList>
    </citation>
    <scope>NUCLEOTIDE SEQUENCE [LARGE SCALE GENOMIC DNA]</scope>
    <source>
        <strain evidence="3">JCM 17695</strain>
    </source>
</reference>
<dbReference type="EMBL" id="JBHTEY010000004">
    <property type="protein sequence ID" value="MFC7616612.1"/>
    <property type="molecule type" value="Genomic_DNA"/>
</dbReference>
<dbReference type="PRINTS" id="PR00359">
    <property type="entry name" value="BP450"/>
</dbReference>